<dbReference type="InterPro" id="IPR009105">
    <property type="entry name" value="Colicin_E3_ribonuclease"/>
</dbReference>
<feature type="compositionally biased region" description="Basic and acidic residues" evidence="4">
    <location>
        <begin position="478"/>
        <end position="488"/>
    </location>
</feature>
<protein>
    <submittedName>
        <fullName evidence="7">Colicin-E3</fullName>
        <ecNumber evidence="7">3.1.-.-</ecNumber>
    </submittedName>
</protein>
<evidence type="ECO:0000256" key="3">
    <source>
        <dbReference type="ARBA" id="ARBA00023048"/>
    </source>
</evidence>
<proteinExistence type="predicted"/>
<evidence type="ECO:0000259" key="5">
    <source>
        <dbReference type="Pfam" id="PF06958"/>
    </source>
</evidence>
<dbReference type="EC" id="3.1.-.-" evidence="7"/>
<name>A0ABX6R7B6_9VIBR</name>
<dbReference type="InterPro" id="IPR036725">
    <property type="entry name" value="ColE3_ribonuclease_sf"/>
</dbReference>
<dbReference type="InterPro" id="IPR016128">
    <property type="entry name" value="Pyosin/cloacin_T_dom"/>
</dbReference>
<dbReference type="Pfam" id="PF09000">
    <property type="entry name" value="Cytotoxic"/>
    <property type="match status" value="1"/>
</dbReference>
<dbReference type="SUPFAM" id="SSF63840">
    <property type="entry name" value="Ribonuclease domain of colicin E3"/>
    <property type="match status" value="1"/>
</dbReference>
<keyword evidence="2" id="KW-0044">Antibiotic</keyword>
<feature type="domain" description="Pyosin/cloacin translocation" evidence="5">
    <location>
        <begin position="267"/>
        <end position="394"/>
    </location>
</feature>
<organism evidence="7 8">
    <name type="scientific">Vibrio spartinae</name>
    <dbReference type="NCBI Taxonomy" id="1918945"/>
    <lineage>
        <taxon>Bacteria</taxon>
        <taxon>Pseudomonadati</taxon>
        <taxon>Pseudomonadota</taxon>
        <taxon>Gammaproteobacteria</taxon>
        <taxon>Vibrionales</taxon>
        <taxon>Vibrionaceae</taxon>
        <taxon>Vibrio</taxon>
    </lineage>
</organism>
<dbReference type="EMBL" id="CP046269">
    <property type="protein sequence ID" value="QMV16695.1"/>
    <property type="molecule type" value="Genomic_DNA"/>
</dbReference>
<keyword evidence="8" id="KW-1185">Reference proteome</keyword>
<dbReference type="Proteomes" id="UP000515264">
    <property type="component" value="Chromosome 2"/>
</dbReference>
<dbReference type="GO" id="GO:0016787">
    <property type="term" value="F:hydrolase activity"/>
    <property type="evidence" value="ECO:0007669"/>
    <property type="project" value="UniProtKB-KW"/>
</dbReference>
<dbReference type="RefSeq" id="WP_182288727.1">
    <property type="nucleotide sequence ID" value="NZ_CP046269.1"/>
</dbReference>
<feature type="domain" description="Colicin E3-like ribonuclease" evidence="6">
    <location>
        <begin position="405"/>
        <end position="487"/>
    </location>
</feature>
<sequence length="488" mass="54231">MNDQTIQIYNLMAYEFAQVEGDFMSLRESDIKSVMPSGIRFADFLEQLRSGYQVLLTDAPSIPLLIRDRDEWGNSYWRVNPEVEPQLDGLAYKAYTARVELVNHGIGSSYVGSVNASVYTEPYVEREPVKLTLQERLVRQRQERLQELENIQLPPSSWQDAFNKPAFKSEPKLQQVFAKSSLVPSGTCDIGTVKEPLAAIGQVAVYGAVVAKGTTGEITLAEVGGSVLKTFSDMALRLVKGGASSATAALALFMPTKVADGTLYDEDNLRNMAVANTNIRLGFDASGQLYGYHVKGADIPVRHVEQVEDKFVVELEVGNTLEWVPMHPQDKESHINASPIPALDSYHIWIDPEHGEAELAGANGPYATPIHQVDVRDYILTFPTESGLPALYVVYSQSIDDLKFVPSPKGYPPLPAFPDAVKAKRKTLVQGGGKLRDRWKDRKGRIYEWDSQHGRVEVYSKQGKHLGEFNHVTGKQTKPADPDRKVEK</sequence>
<evidence type="ECO:0000256" key="1">
    <source>
        <dbReference type="ARBA" id="ARBA00022529"/>
    </source>
</evidence>
<keyword evidence="3" id="KW-0078">Bacteriocin</keyword>
<evidence type="ECO:0000313" key="8">
    <source>
        <dbReference type="Proteomes" id="UP000515264"/>
    </source>
</evidence>
<dbReference type="SUPFAM" id="SSF69369">
    <property type="entry name" value="Cloacin translocation domain"/>
    <property type="match status" value="1"/>
</dbReference>
<evidence type="ECO:0000256" key="4">
    <source>
        <dbReference type="SAM" id="MobiDB-lite"/>
    </source>
</evidence>
<keyword evidence="7" id="KW-0378">Hydrolase</keyword>
<reference evidence="7 8" key="1">
    <citation type="journal article" date="2020" name="J. Nat. Prod.">
        <title>Genomics-Metabolomics Profiling Disclosed Marine Vibrio spartinae 3.6 as a Producer of a New Branched Side Chain Prodigiosin.</title>
        <authorList>
            <person name="Vitale G.A."/>
            <person name="Sciarretta M."/>
            <person name="Palma Esposito F."/>
            <person name="January G.G."/>
            <person name="Giaccio M."/>
            <person name="Bunk B."/>
            <person name="Sproer C."/>
            <person name="Bajerski F."/>
            <person name="Power D."/>
            <person name="Festa C."/>
            <person name="Monti M.C."/>
            <person name="D'Auria M.V."/>
            <person name="de Pascale D."/>
        </authorList>
    </citation>
    <scope>NUCLEOTIDE SEQUENCE [LARGE SCALE GENOMIC DNA]</scope>
    <source>
        <strain evidence="7 8">3.6</strain>
    </source>
</reference>
<dbReference type="Pfam" id="PF06958">
    <property type="entry name" value="Pyocin_S"/>
    <property type="match status" value="1"/>
</dbReference>
<evidence type="ECO:0000259" key="6">
    <source>
        <dbReference type="Pfam" id="PF09000"/>
    </source>
</evidence>
<feature type="region of interest" description="Disordered" evidence="4">
    <location>
        <begin position="467"/>
        <end position="488"/>
    </location>
</feature>
<accession>A0ABX6R7B6</accession>
<dbReference type="InterPro" id="IPR036302">
    <property type="entry name" value="Pyosin/cloacin_T_dom_sf"/>
</dbReference>
<evidence type="ECO:0000313" key="7">
    <source>
        <dbReference type="EMBL" id="QMV16695.1"/>
    </source>
</evidence>
<gene>
    <name evidence="7" type="primary">ceaC</name>
    <name evidence="7" type="ORF">Vspart_04096</name>
</gene>
<dbReference type="Gene3D" id="3.10.380.10">
    <property type="entry name" value="Colicin E3-like ribonuclease domain"/>
    <property type="match status" value="1"/>
</dbReference>
<evidence type="ECO:0000256" key="2">
    <source>
        <dbReference type="ARBA" id="ARBA00023022"/>
    </source>
</evidence>
<keyword evidence="1" id="KW-0929">Antimicrobial</keyword>